<dbReference type="PROSITE" id="PS51257">
    <property type="entry name" value="PROKAR_LIPOPROTEIN"/>
    <property type="match status" value="1"/>
</dbReference>
<accession>A0A412IF65</accession>
<dbReference type="Proteomes" id="UP000283341">
    <property type="component" value="Unassembled WGS sequence"/>
</dbReference>
<evidence type="ECO:0000313" key="2">
    <source>
        <dbReference type="EMBL" id="RGS35605.1"/>
    </source>
</evidence>
<evidence type="ECO:0000259" key="1">
    <source>
        <dbReference type="Pfam" id="PF16409"/>
    </source>
</evidence>
<proteinExistence type="predicted"/>
<dbReference type="RefSeq" id="WP_118402977.1">
    <property type="nucleotide sequence ID" value="NZ_JADNFX010000010.1"/>
</dbReference>
<dbReference type="InterPro" id="IPR032185">
    <property type="entry name" value="DUF5017"/>
</dbReference>
<sequence length="329" mass="36392">MKTKKYIYTLAALAMFTACNDLDPEDVKFDVIADKMVTVAGEPVTFNFDGNPNFITFFSGEDGHKYTNRDRTELDPSDIKASTLSFKVQSQYGKQTDAFHVYLSKDFPGLTKKDTVADRKLIQAHAWDEITEACGLAGADGKTITVKDFDLSAYQGGMTLAFRFMGDTKTTPQRTITITELVVKNTLTNGSITEVTGPDMNFSCFDINPSNLENNCYKTVTSGSVIQGTWSLINLKDNKIIMQGGKDGQATWADNDDWLIANAIKLNSCSPDTGENIKDINRRVNSYSYTFNQAGTYTVTFLAGNSNVEGPKVITKELTIEVKEKPQQQ</sequence>
<dbReference type="AlphaFoldDB" id="A0A412IF65"/>
<gene>
    <name evidence="2" type="ORF">DWX97_15435</name>
</gene>
<comment type="caution">
    <text evidence="2">The sequence shown here is derived from an EMBL/GenBank/DDBJ whole genome shotgun (WGS) entry which is preliminary data.</text>
</comment>
<dbReference type="Pfam" id="PF16409">
    <property type="entry name" value="DUF5017"/>
    <property type="match status" value="1"/>
</dbReference>
<evidence type="ECO:0000313" key="3">
    <source>
        <dbReference type="Proteomes" id="UP000283341"/>
    </source>
</evidence>
<feature type="domain" description="DUF5017" evidence="1">
    <location>
        <begin position="18"/>
        <end position="195"/>
    </location>
</feature>
<protein>
    <submittedName>
        <fullName evidence="2">DUF5017 domain-containing protein</fullName>
    </submittedName>
</protein>
<name>A0A412IF65_9BACE</name>
<reference evidence="2 3" key="1">
    <citation type="submission" date="2018-08" db="EMBL/GenBank/DDBJ databases">
        <title>A genome reference for cultivated species of the human gut microbiota.</title>
        <authorList>
            <person name="Zou Y."/>
            <person name="Xue W."/>
            <person name="Luo G."/>
        </authorList>
    </citation>
    <scope>NUCLEOTIDE SEQUENCE [LARGE SCALE GENOMIC DNA]</scope>
    <source>
        <strain evidence="2 3">AF22-3AC</strain>
    </source>
</reference>
<organism evidence="2 3">
    <name type="scientific">Bacteroides cellulosilyticus</name>
    <dbReference type="NCBI Taxonomy" id="246787"/>
    <lineage>
        <taxon>Bacteria</taxon>
        <taxon>Pseudomonadati</taxon>
        <taxon>Bacteroidota</taxon>
        <taxon>Bacteroidia</taxon>
        <taxon>Bacteroidales</taxon>
        <taxon>Bacteroidaceae</taxon>
        <taxon>Bacteroides</taxon>
    </lineage>
</organism>
<dbReference type="EMBL" id="QRVJ01000013">
    <property type="protein sequence ID" value="RGS35605.1"/>
    <property type="molecule type" value="Genomic_DNA"/>
</dbReference>